<dbReference type="PANTHER" id="PTHR23112">
    <property type="entry name" value="G PROTEIN-COUPLED RECEPTOR 157-RELATED"/>
    <property type="match status" value="1"/>
</dbReference>
<dbReference type="Gene3D" id="1.20.1070.10">
    <property type="entry name" value="Rhodopsin 7-helix transmembrane proteins"/>
    <property type="match status" value="1"/>
</dbReference>
<evidence type="ECO:0000256" key="4">
    <source>
        <dbReference type="ARBA" id="ARBA00023136"/>
    </source>
</evidence>
<comment type="subcellular location">
    <subcellularLocation>
        <location evidence="1">Membrane</location>
        <topology evidence="1">Multi-pass membrane protein</topology>
    </subcellularLocation>
</comment>
<dbReference type="PRINTS" id="PR02001">
    <property type="entry name" value="GCR1CAMPR"/>
</dbReference>
<evidence type="ECO:0000256" key="1">
    <source>
        <dbReference type="ARBA" id="ARBA00004141"/>
    </source>
</evidence>
<dbReference type="PANTHER" id="PTHR23112:SF0">
    <property type="entry name" value="TRANSMEMBRANE PROTEIN 116"/>
    <property type="match status" value="1"/>
</dbReference>
<dbReference type="AlphaFoldDB" id="A0A9C7PWP9"/>
<dbReference type="GO" id="GO:0004930">
    <property type="term" value="F:G protein-coupled receptor activity"/>
    <property type="evidence" value="ECO:0007669"/>
    <property type="project" value="InterPro"/>
</dbReference>
<dbReference type="Pfam" id="PF00002">
    <property type="entry name" value="7tm_2"/>
    <property type="match status" value="1"/>
</dbReference>
<organism evidence="8 9">
    <name type="scientific">Galdieria partita</name>
    <dbReference type="NCBI Taxonomy" id="83374"/>
    <lineage>
        <taxon>Eukaryota</taxon>
        <taxon>Rhodophyta</taxon>
        <taxon>Bangiophyceae</taxon>
        <taxon>Galdieriales</taxon>
        <taxon>Galdieriaceae</taxon>
        <taxon>Galdieria</taxon>
    </lineage>
</organism>
<keyword evidence="3 6" id="KW-1133">Transmembrane helix</keyword>
<feature type="transmembrane region" description="Helical" evidence="6">
    <location>
        <begin position="218"/>
        <end position="237"/>
    </location>
</feature>
<feature type="transmembrane region" description="Helical" evidence="6">
    <location>
        <begin position="53"/>
        <end position="74"/>
    </location>
</feature>
<dbReference type="GO" id="GO:0007166">
    <property type="term" value="P:cell surface receptor signaling pathway"/>
    <property type="evidence" value="ECO:0007669"/>
    <property type="project" value="InterPro"/>
</dbReference>
<feature type="domain" description="G-protein coupled receptors family 2 profile 2" evidence="7">
    <location>
        <begin position="12"/>
        <end position="279"/>
    </location>
</feature>
<feature type="transmembrane region" description="Helical" evidence="6">
    <location>
        <begin position="120"/>
        <end position="141"/>
    </location>
</feature>
<evidence type="ECO:0000256" key="6">
    <source>
        <dbReference type="SAM" id="Phobius"/>
    </source>
</evidence>
<feature type="transmembrane region" description="Helical" evidence="6">
    <location>
        <begin position="161"/>
        <end position="190"/>
    </location>
</feature>
<name>A0A9C7PWP9_9RHOD</name>
<dbReference type="InterPro" id="IPR017981">
    <property type="entry name" value="GPCR_2-like_7TM"/>
</dbReference>
<evidence type="ECO:0000256" key="2">
    <source>
        <dbReference type="ARBA" id="ARBA00022692"/>
    </source>
</evidence>
<comment type="caution">
    <text evidence="8">The sequence shown here is derived from an EMBL/GenBank/DDBJ whole genome shotgun (WGS) entry which is preliminary data.</text>
</comment>
<protein>
    <recommendedName>
        <fullName evidence="7">G-protein coupled receptors family 2 profile 2 domain-containing protein</fullName>
    </recommendedName>
</protein>
<reference evidence="8" key="1">
    <citation type="journal article" date="2022" name="Proc. Natl. Acad. Sci. U.S.A.">
        <title>Life cycle and functional genomics of the unicellular red alga Galdieria for elucidating algal and plant evolution and industrial use.</title>
        <authorList>
            <person name="Hirooka S."/>
            <person name="Itabashi T."/>
            <person name="Ichinose T.M."/>
            <person name="Onuma R."/>
            <person name="Fujiwara T."/>
            <person name="Yamashita S."/>
            <person name="Jong L.W."/>
            <person name="Tomita R."/>
            <person name="Iwane A.H."/>
            <person name="Miyagishima S.Y."/>
        </authorList>
    </citation>
    <scope>NUCLEOTIDE SEQUENCE</scope>
    <source>
        <strain evidence="8">NBRC 102759</strain>
    </source>
</reference>
<feature type="transmembrane region" description="Helical" evidence="6">
    <location>
        <begin position="257"/>
        <end position="277"/>
    </location>
</feature>
<accession>A0A9C7PWP9</accession>
<dbReference type="OrthoDB" id="100006at2759"/>
<dbReference type="EMBL" id="BQMJ01000027">
    <property type="protein sequence ID" value="GJQ11805.1"/>
    <property type="molecule type" value="Genomic_DNA"/>
</dbReference>
<evidence type="ECO:0000256" key="3">
    <source>
        <dbReference type="ARBA" id="ARBA00022989"/>
    </source>
</evidence>
<feature type="region of interest" description="Disordered" evidence="5">
    <location>
        <begin position="316"/>
        <end position="341"/>
    </location>
</feature>
<keyword evidence="2 6" id="KW-0812">Transmembrane</keyword>
<dbReference type="GO" id="GO:0005886">
    <property type="term" value="C:plasma membrane"/>
    <property type="evidence" value="ECO:0007669"/>
    <property type="project" value="TreeGrafter"/>
</dbReference>
<dbReference type="GO" id="GO:0007189">
    <property type="term" value="P:adenylate cyclase-activating G protein-coupled receptor signaling pathway"/>
    <property type="evidence" value="ECO:0007669"/>
    <property type="project" value="TreeGrafter"/>
</dbReference>
<gene>
    <name evidence="8" type="ORF">GpartN1_g3596.t1</name>
</gene>
<evidence type="ECO:0000256" key="5">
    <source>
        <dbReference type="SAM" id="MobiDB-lite"/>
    </source>
</evidence>
<evidence type="ECO:0000313" key="9">
    <source>
        <dbReference type="Proteomes" id="UP001061958"/>
    </source>
</evidence>
<feature type="transmembrane region" description="Helical" evidence="6">
    <location>
        <begin position="86"/>
        <end position="108"/>
    </location>
</feature>
<feature type="compositionally biased region" description="Acidic residues" evidence="5">
    <location>
        <begin position="320"/>
        <end position="333"/>
    </location>
</feature>
<keyword evidence="4 6" id="KW-0472">Membrane</keyword>
<dbReference type="PROSITE" id="PS50261">
    <property type="entry name" value="G_PROTEIN_RECEP_F2_4"/>
    <property type="match status" value="1"/>
</dbReference>
<feature type="transmembrane region" description="Helical" evidence="6">
    <location>
        <begin position="12"/>
        <end position="33"/>
    </location>
</feature>
<reference evidence="8" key="2">
    <citation type="submission" date="2022-01" db="EMBL/GenBank/DDBJ databases">
        <authorList>
            <person name="Hirooka S."/>
            <person name="Miyagishima S.Y."/>
        </authorList>
    </citation>
    <scope>NUCLEOTIDE SEQUENCE</scope>
    <source>
        <strain evidence="8">NBRC 102759</strain>
    </source>
</reference>
<dbReference type="InterPro" id="IPR000832">
    <property type="entry name" value="GPCR_2_secretin-like"/>
</dbReference>
<evidence type="ECO:0000313" key="8">
    <source>
        <dbReference type="EMBL" id="GJQ11805.1"/>
    </source>
</evidence>
<dbReference type="InterPro" id="IPR022343">
    <property type="entry name" value="GCR1-cAMP_receptor"/>
</dbReference>
<evidence type="ECO:0000259" key="7">
    <source>
        <dbReference type="PROSITE" id="PS50261"/>
    </source>
</evidence>
<sequence>MSNLTESQQSVVRHLSIVLGSLSMAISLFVIVFHLCRRRTSVTGGKRRIDEPVLWLSFACFFAPLFNMHLGSFGDSLCSIEAAGNQFFYLSSFVWVTCIAHQLYTVFVRNNSRASRKHSLVYHCLGWGFPAVTVIILLFSGKFDSSASNSSYEWCWITENSWRFALFYVPLFIMLAINIAVYVIIIIIVYKRYRSMLGLRKSFYPAATTRSTFAKQTIFWALRVSLYLMVFIVTRIGSLVNRFYELTHEGYSPFGLVVLHAVTQSLQGFLFGFIYIYHERALGEVLLLVRRKWSHRSDFRNDTFVSFEKRGLANFSRFDETEEEDEEDEEDTESQNFPLAG</sequence>
<proteinExistence type="predicted"/>
<dbReference type="Proteomes" id="UP001061958">
    <property type="component" value="Unassembled WGS sequence"/>
</dbReference>
<keyword evidence="9" id="KW-1185">Reference proteome</keyword>